<evidence type="ECO:0000256" key="7">
    <source>
        <dbReference type="ARBA" id="ARBA00023288"/>
    </source>
</evidence>
<dbReference type="Gene3D" id="3.30.300.210">
    <property type="entry name" value="Nutrient germinant receptor protein C, domain 3"/>
    <property type="match status" value="1"/>
</dbReference>
<evidence type="ECO:0000256" key="4">
    <source>
        <dbReference type="ARBA" id="ARBA00022729"/>
    </source>
</evidence>
<dbReference type="PATRIC" id="fig|84022.5.peg.53"/>
<sequence>MNKKILKKTLLLLILLSLSLTTSCWNNRDITDIAIAVGIALDLTDREEIQLTVQLVNPAAMQSDQGVGGGGNIEASVEISATGVTVFDAARNLIGNTSKKMLFSHMQVVLIGESLAKKGLIEIIDFWERDHEPKRKVDFLIVKGGTAKEILEAKTHIEPLSSIHLMKSLEASKAIGRIQKITLFDIIQQLHEPKRSVVIGIIDPSTSSKEVYIEEMQLQGSSVFKQAKLIGFLTPIETRGFLFADDKIQSAILTVPNPVHLGKLFAVEVLNSKGNITAKLDNDQVTLKIEVVATGNLGEIIGEKDLARFNLLNKLERNIEESIKKEINQVVKVAQKEYRSDIFGFGAQLYRQQYKEWVKIEKDWEDIFSNTPIDIEVKFTLKGAGLIKEPVRVQ</sequence>
<dbReference type="InterPro" id="IPR008844">
    <property type="entry name" value="Spore_GerAC-like"/>
</dbReference>
<evidence type="ECO:0000256" key="6">
    <source>
        <dbReference type="ARBA" id="ARBA00023139"/>
    </source>
</evidence>
<evidence type="ECO:0000313" key="10">
    <source>
        <dbReference type="EMBL" id="AKL95371.1"/>
    </source>
</evidence>
<accession>A0A0D8IFP6</accession>
<dbReference type="Pfam" id="PF25198">
    <property type="entry name" value="Spore_GerAC_N"/>
    <property type="match status" value="1"/>
</dbReference>
<evidence type="ECO:0000256" key="3">
    <source>
        <dbReference type="ARBA" id="ARBA00022544"/>
    </source>
</evidence>
<feature type="domain" description="Spore germination GerAC-like C-terminal" evidence="8">
    <location>
        <begin position="220"/>
        <end position="385"/>
    </location>
</feature>
<dbReference type="InterPro" id="IPR038501">
    <property type="entry name" value="Spore_GerAC_C_sf"/>
</dbReference>
<dbReference type="Gene3D" id="6.20.190.10">
    <property type="entry name" value="Nutrient germinant receptor protein C, domain 1"/>
    <property type="match status" value="1"/>
</dbReference>
<dbReference type="KEGG" id="cace:CACET_c19230"/>
<gene>
    <name evidence="10" type="primary">gerKC3</name>
    <name evidence="10" type="ORF">CACET_c19230</name>
</gene>
<organism evidence="10 11">
    <name type="scientific">Clostridium aceticum</name>
    <dbReference type="NCBI Taxonomy" id="84022"/>
    <lineage>
        <taxon>Bacteria</taxon>
        <taxon>Bacillati</taxon>
        <taxon>Bacillota</taxon>
        <taxon>Clostridia</taxon>
        <taxon>Eubacteriales</taxon>
        <taxon>Clostridiaceae</taxon>
        <taxon>Clostridium</taxon>
    </lineage>
</organism>
<evidence type="ECO:0000256" key="1">
    <source>
        <dbReference type="ARBA" id="ARBA00004635"/>
    </source>
</evidence>
<keyword evidence="7" id="KW-0449">Lipoprotein</keyword>
<dbReference type="InterPro" id="IPR046953">
    <property type="entry name" value="Spore_GerAC-like_C"/>
</dbReference>
<name>A0A0D8IFP6_9CLOT</name>
<dbReference type="PROSITE" id="PS51257">
    <property type="entry name" value="PROKAR_LIPOPROTEIN"/>
    <property type="match status" value="1"/>
</dbReference>
<evidence type="ECO:0000259" key="9">
    <source>
        <dbReference type="Pfam" id="PF25198"/>
    </source>
</evidence>
<dbReference type="PANTHER" id="PTHR35789:SF1">
    <property type="entry name" value="SPORE GERMINATION PROTEIN B3"/>
    <property type="match status" value="1"/>
</dbReference>
<evidence type="ECO:0000256" key="2">
    <source>
        <dbReference type="ARBA" id="ARBA00007886"/>
    </source>
</evidence>
<dbReference type="Proteomes" id="UP000035704">
    <property type="component" value="Chromosome"/>
</dbReference>
<comment type="similarity">
    <text evidence="2">Belongs to the GerABKC lipoprotein family.</text>
</comment>
<keyword evidence="3" id="KW-0309">Germination</keyword>
<dbReference type="InterPro" id="IPR057336">
    <property type="entry name" value="GerAC_N"/>
</dbReference>
<dbReference type="GO" id="GO:0016020">
    <property type="term" value="C:membrane"/>
    <property type="evidence" value="ECO:0007669"/>
    <property type="project" value="UniProtKB-SubCell"/>
</dbReference>
<keyword evidence="4" id="KW-0732">Signal</keyword>
<dbReference type="GO" id="GO:0009847">
    <property type="term" value="P:spore germination"/>
    <property type="evidence" value="ECO:0007669"/>
    <property type="project" value="InterPro"/>
</dbReference>
<protein>
    <submittedName>
        <fullName evidence="10">Spore germination protein KC</fullName>
    </submittedName>
</protein>
<dbReference type="OrthoDB" id="9816067at2"/>
<dbReference type="RefSeq" id="WP_044822902.1">
    <property type="nucleotide sequence ID" value="NZ_CP009687.1"/>
</dbReference>
<dbReference type="Pfam" id="PF05504">
    <property type="entry name" value="Spore_GerAC"/>
    <property type="match status" value="1"/>
</dbReference>
<dbReference type="PANTHER" id="PTHR35789">
    <property type="entry name" value="SPORE GERMINATION PROTEIN B3"/>
    <property type="match status" value="1"/>
</dbReference>
<keyword evidence="5" id="KW-0472">Membrane</keyword>
<evidence type="ECO:0000259" key="8">
    <source>
        <dbReference type="Pfam" id="PF05504"/>
    </source>
</evidence>
<reference evidence="10 11" key="1">
    <citation type="submission" date="2014-10" db="EMBL/GenBank/DDBJ databases">
        <title>Genome sequence of Clostridium aceticum DSM 1496.</title>
        <authorList>
            <person name="Poehlein A."/>
            <person name="Schiel-Bengelsdorf B."/>
            <person name="Gottschalk G."/>
            <person name="Duerre P."/>
            <person name="Daniel R."/>
        </authorList>
    </citation>
    <scope>NUCLEOTIDE SEQUENCE [LARGE SCALE GENOMIC DNA]</scope>
    <source>
        <strain evidence="10 11">DSM 1496</strain>
    </source>
</reference>
<keyword evidence="11" id="KW-1185">Reference proteome</keyword>
<dbReference type="AlphaFoldDB" id="A0A0D8IFP6"/>
<dbReference type="EMBL" id="CP009687">
    <property type="protein sequence ID" value="AKL95371.1"/>
    <property type="molecule type" value="Genomic_DNA"/>
</dbReference>
<feature type="domain" description="Spore germination protein N-terminal" evidence="9">
    <location>
        <begin position="27"/>
        <end position="203"/>
    </location>
</feature>
<dbReference type="STRING" id="84022.CACET_c19230"/>
<evidence type="ECO:0000256" key="5">
    <source>
        <dbReference type="ARBA" id="ARBA00023136"/>
    </source>
</evidence>
<dbReference type="NCBIfam" id="TIGR02887">
    <property type="entry name" value="spore_ger_x_C"/>
    <property type="match status" value="1"/>
</dbReference>
<evidence type="ECO:0000313" key="11">
    <source>
        <dbReference type="Proteomes" id="UP000035704"/>
    </source>
</evidence>
<comment type="subcellular location">
    <subcellularLocation>
        <location evidence="1">Membrane</location>
        <topology evidence="1">Lipid-anchor</topology>
    </subcellularLocation>
</comment>
<proteinExistence type="inferred from homology"/>
<keyword evidence="6" id="KW-0564">Palmitate</keyword>